<feature type="transmembrane region" description="Helical" evidence="2">
    <location>
        <begin position="30"/>
        <end position="52"/>
    </location>
</feature>
<feature type="transmembrane region" description="Helical" evidence="2">
    <location>
        <begin position="294"/>
        <end position="313"/>
    </location>
</feature>
<name>A0A4P9Z0T0_9FUNG</name>
<keyword evidence="2" id="KW-1133">Transmembrane helix</keyword>
<sequence>MRFHESAPFGRECYWMLSVYECEHEAVHRWIMRASVAAHLVPIAFGSYLLWYRWHHLWPTLLSDAGSGKIVRLPADAMIGCFLGACITRLLHTVLVLADVLPSFAARELFNDFSYWFGLWAVTVFLAGIIEAIPPVFVRGVGNSTADHAADIYGPQLTVWVPPRWLFATLFAILMLWGACLTAPFMYTGGYGADTADWELFDWGLQWGYSMWSANLIILGAIACYYCVSLLVIIRSNIKLHKKSPSSREAEMTAVHHLQRTFLYNWLVCFGGTSICITWGFFHTQVLRRFWFSLLMEIPIHILWWPGIVLIIMRRIYANSVTKAESIARKATQQNSINTGSRITVGTARHSRHTGWEMLGEMEASAKTAQHGERPKSTTAEWRISRHGATLTVPSTIIANHRARTPDGQSEYQADISLPLSAGSEAEEEEEEEEMVVVVGSHSSSTSRASSPRDTLASQRSNSARQSGNTESHAHHLLLRGLAGAVEKLAETSGDPLASTRYSRPDTPLPANTATTARVHEEQAIAEEGSGARTDTGGQHAAHANANAGRANNRASEPARRARDTLRLSFNSDHLLLAHYGGLATTSGGEVEVADDEDADPPANVAAPEPVSVLPSLSMTSFVSASATSTARSMHSWRGELADQYQNRDVYPTI</sequence>
<feature type="compositionally biased region" description="Acidic residues" evidence="1">
    <location>
        <begin position="425"/>
        <end position="435"/>
    </location>
</feature>
<keyword evidence="2" id="KW-0812">Transmembrane</keyword>
<dbReference type="AlphaFoldDB" id="A0A4P9Z0T0"/>
<feature type="transmembrane region" description="Helical" evidence="2">
    <location>
        <begin position="262"/>
        <end position="282"/>
    </location>
</feature>
<feature type="compositionally biased region" description="Polar residues" evidence="1">
    <location>
        <begin position="452"/>
        <end position="471"/>
    </location>
</feature>
<reference evidence="4" key="1">
    <citation type="journal article" date="2018" name="Nat. Microbiol.">
        <title>Leveraging single-cell genomics to expand the fungal tree of life.</title>
        <authorList>
            <person name="Ahrendt S.R."/>
            <person name="Quandt C.A."/>
            <person name="Ciobanu D."/>
            <person name="Clum A."/>
            <person name="Salamov A."/>
            <person name="Andreopoulos B."/>
            <person name="Cheng J.F."/>
            <person name="Woyke T."/>
            <person name="Pelin A."/>
            <person name="Henrissat B."/>
            <person name="Reynolds N.K."/>
            <person name="Benny G.L."/>
            <person name="Smith M.E."/>
            <person name="James T.Y."/>
            <person name="Grigoriev I.V."/>
        </authorList>
    </citation>
    <scope>NUCLEOTIDE SEQUENCE [LARGE SCALE GENOMIC DNA]</scope>
    <source>
        <strain evidence="4">Benny S71-1</strain>
    </source>
</reference>
<feature type="compositionally biased region" description="Low complexity" evidence="1">
    <location>
        <begin position="436"/>
        <end position="450"/>
    </location>
</feature>
<feature type="region of interest" description="Disordered" evidence="1">
    <location>
        <begin position="528"/>
        <end position="562"/>
    </location>
</feature>
<dbReference type="Proteomes" id="UP000278143">
    <property type="component" value="Unassembled WGS sequence"/>
</dbReference>
<feature type="compositionally biased region" description="Low complexity" evidence="1">
    <location>
        <begin position="540"/>
        <end position="555"/>
    </location>
</feature>
<dbReference type="OrthoDB" id="2114634at2759"/>
<evidence type="ECO:0000313" key="3">
    <source>
        <dbReference type="EMBL" id="RKP25311.1"/>
    </source>
</evidence>
<gene>
    <name evidence="3" type="ORF">SYNPS1DRAFT_28953</name>
</gene>
<feature type="transmembrane region" description="Helical" evidence="2">
    <location>
        <begin position="115"/>
        <end position="138"/>
    </location>
</feature>
<evidence type="ECO:0000256" key="1">
    <source>
        <dbReference type="SAM" id="MobiDB-lite"/>
    </source>
</evidence>
<proteinExistence type="predicted"/>
<accession>A0A4P9Z0T0</accession>
<feature type="region of interest" description="Disordered" evidence="1">
    <location>
        <begin position="422"/>
        <end position="473"/>
    </location>
</feature>
<evidence type="ECO:0008006" key="5">
    <source>
        <dbReference type="Google" id="ProtNLM"/>
    </source>
</evidence>
<keyword evidence="2" id="KW-0472">Membrane</keyword>
<organism evidence="3 4">
    <name type="scientific">Syncephalis pseudoplumigaleata</name>
    <dbReference type="NCBI Taxonomy" id="1712513"/>
    <lineage>
        <taxon>Eukaryota</taxon>
        <taxon>Fungi</taxon>
        <taxon>Fungi incertae sedis</taxon>
        <taxon>Zoopagomycota</taxon>
        <taxon>Zoopagomycotina</taxon>
        <taxon>Zoopagomycetes</taxon>
        <taxon>Zoopagales</taxon>
        <taxon>Piptocephalidaceae</taxon>
        <taxon>Syncephalis</taxon>
    </lineage>
</organism>
<evidence type="ECO:0000313" key="4">
    <source>
        <dbReference type="Proteomes" id="UP000278143"/>
    </source>
</evidence>
<keyword evidence="4" id="KW-1185">Reference proteome</keyword>
<feature type="transmembrane region" description="Helical" evidence="2">
    <location>
        <begin position="73"/>
        <end position="95"/>
    </location>
</feature>
<feature type="transmembrane region" description="Helical" evidence="2">
    <location>
        <begin position="165"/>
        <end position="187"/>
    </location>
</feature>
<dbReference type="EMBL" id="KZ989801">
    <property type="protein sequence ID" value="RKP25311.1"/>
    <property type="molecule type" value="Genomic_DNA"/>
</dbReference>
<protein>
    <recommendedName>
        <fullName evidence="5">Transmembrane protein</fullName>
    </recommendedName>
</protein>
<evidence type="ECO:0000256" key="2">
    <source>
        <dbReference type="SAM" id="Phobius"/>
    </source>
</evidence>
<feature type="region of interest" description="Disordered" evidence="1">
    <location>
        <begin position="491"/>
        <end position="515"/>
    </location>
</feature>
<feature type="transmembrane region" description="Helical" evidence="2">
    <location>
        <begin position="207"/>
        <end position="234"/>
    </location>
</feature>